<reference evidence="3" key="1">
    <citation type="submission" date="2015-03" db="EMBL/GenBank/DDBJ databases">
        <title>A transcriptome of Araucaria cunninghamii, an australian fine timber species.</title>
        <authorList>
            <person name="Jing Yi C.J.Y."/>
            <person name="Yin San L.Y.S."/>
            <person name="Abdul Karim S.S."/>
            <person name="Wan Azmi N.N."/>
            <person name="Hercus R.R."/>
            <person name="Croft L.L."/>
        </authorList>
    </citation>
    <scope>NUCLEOTIDE SEQUENCE</scope>
    <source>
        <strain evidence="3">MI0301</strain>
        <tissue evidence="3">Leaf</tissue>
    </source>
</reference>
<dbReference type="PANTHER" id="PTHR14209">
    <property type="entry name" value="ISOAMYL ACETATE-HYDROLYZING ESTERASE 1"/>
    <property type="match status" value="1"/>
</dbReference>
<dbReference type="CDD" id="cd01838">
    <property type="entry name" value="Isoamyl_acetate_hydrolase_like"/>
    <property type="match status" value="1"/>
</dbReference>
<dbReference type="GO" id="GO:0016788">
    <property type="term" value="F:hydrolase activity, acting on ester bonds"/>
    <property type="evidence" value="ECO:0007669"/>
    <property type="project" value="InterPro"/>
</dbReference>
<evidence type="ECO:0000256" key="2">
    <source>
        <dbReference type="ARBA" id="ARBA00022801"/>
    </source>
</evidence>
<dbReference type="AlphaFoldDB" id="A0A0D6R747"/>
<dbReference type="InterPro" id="IPR001087">
    <property type="entry name" value="GDSL"/>
</dbReference>
<keyword evidence="2" id="KW-0378">Hydrolase</keyword>
<dbReference type="Gene3D" id="3.40.50.1110">
    <property type="entry name" value="SGNH hydrolase"/>
    <property type="match status" value="1"/>
</dbReference>
<organism evidence="3">
    <name type="scientific">Araucaria cunninghamii</name>
    <name type="common">Hoop pine</name>
    <name type="synonym">Moreton Bay pine</name>
    <dbReference type="NCBI Taxonomy" id="56994"/>
    <lineage>
        <taxon>Eukaryota</taxon>
        <taxon>Viridiplantae</taxon>
        <taxon>Streptophyta</taxon>
        <taxon>Embryophyta</taxon>
        <taxon>Tracheophyta</taxon>
        <taxon>Spermatophyta</taxon>
        <taxon>Pinopsida</taxon>
        <taxon>Pinidae</taxon>
        <taxon>Conifers II</taxon>
        <taxon>Araucariales</taxon>
        <taxon>Araucariaceae</taxon>
        <taxon>Araucaria</taxon>
    </lineage>
</organism>
<dbReference type="SUPFAM" id="SSF52266">
    <property type="entry name" value="SGNH hydrolase"/>
    <property type="match status" value="1"/>
</dbReference>
<name>A0A0D6R747_ARACU</name>
<dbReference type="InterPro" id="IPR045136">
    <property type="entry name" value="Iah1-like"/>
</dbReference>
<proteinExistence type="inferred from homology"/>
<protein>
    <submittedName>
        <fullName evidence="3">Uncharacterized protein</fullName>
    </submittedName>
</protein>
<evidence type="ECO:0000256" key="1">
    <source>
        <dbReference type="ARBA" id="ARBA00008668"/>
    </source>
</evidence>
<evidence type="ECO:0000313" key="3">
    <source>
        <dbReference type="EMBL" id="JAG98536.1"/>
    </source>
</evidence>
<sequence>MAGHQRPLFVLFGASLTENSFQPGGWGASLADYYSRKADILLRGFRGWNTRRAVAVLEKFFPKDYPSQPALVIVFFGVNDAAFPLPSGKGQHVPLPEYKANLRQICAHIKGLSDTSRVVLITPPPVFEEARRAHARRKWGSQAGSYPDRTNERAQGYAEACLEVAKEMDVGAVDLWNAIQTTRDWETECLSDGLHLSPIGNQILLEELLKVLKSANWVPNLHWESLPNDFDETSIYDYVHPSEELASNDFQQPAVQ</sequence>
<dbReference type="Pfam" id="PF00657">
    <property type="entry name" value="Lipase_GDSL"/>
    <property type="match status" value="1"/>
</dbReference>
<dbReference type="EMBL" id="GCKF01022854">
    <property type="protein sequence ID" value="JAG98536.1"/>
    <property type="molecule type" value="Transcribed_RNA"/>
</dbReference>
<comment type="similarity">
    <text evidence="1">Belongs to the 'GDSL' lipolytic enzyme family.</text>
</comment>
<dbReference type="PANTHER" id="PTHR14209:SF9">
    <property type="entry name" value="GDSL ESTERASE_LIPASE CPRD49"/>
    <property type="match status" value="1"/>
</dbReference>
<accession>A0A0D6R747</accession>
<dbReference type="InterPro" id="IPR036514">
    <property type="entry name" value="SGNH_hydro_sf"/>
</dbReference>
<dbReference type="FunFam" id="3.40.50.1110:FF:000002">
    <property type="entry name" value="isoamyl acetate-hydrolyzing esterase 1 homolog"/>
    <property type="match status" value="1"/>
</dbReference>